<evidence type="ECO:0000259" key="8">
    <source>
        <dbReference type="PROSITE" id="PS50928"/>
    </source>
</evidence>
<dbReference type="SUPFAM" id="SSF161098">
    <property type="entry name" value="MetI-like"/>
    <property type="match status" value="1"/>
</dbReference>
<comment type="subcellular location">
    <subcellularLocation>
        <location evidence="1 7">Cell membrane</location>
        <topology evidence="1 7">Multi-pass membrane protein</topology>
    </subcellularLocation>
</comment>
<proteinExistence type="inferred from homology"/>
<dbReference type="CDD" id="cd06261">
    <property type="entry name" value="TM_PBP2"/>
    <property type="match status" value="1"/>
</dbReference>
<keyword evidence="6 7" id="KW-0472">Membrane</keyword>
<sequence>MKGRDTRLESNFLLILGAVLMFAALFFAFTIKANYSGAMKTIANLRGTLLVCGAILFFFGLYKIPSTAHHRKIVYFIFLFPLLFAFFITVIIPLVLGIGYSFTDWTGIRFTKVVGVQNYLKMFHDPAFIWSVLITFVFVLLNVILINIVGFCLALLCTSKLRGVAFFRAAYFLPNLIGGIVLGYIWQFVFNNVLMSYIKFSMLSSTKTAMLAIIIVYIWQYGGYIMLIYVTGLTQIPGDVLEAASIDGASALQTLFKVKIPMIASTVTICTFLTLTSAFKQFDVNMALTNGAGSVPDFMGAYLSNGTQMLALNIYNTAIAKNNFAVAQAKAVLFFIILAVISLIQVRISNSREVEM</sequence>
<keyword evidence="2 7" id="KW-0813">Transport</keyword>
<dbReference type="InterPro" id="IPR000515">
    <property type="entry name" value="MetI-like"/>
</dbReference>
<evidence type="ECO:0000256" key="4">
    <source>
        <dbReference type="ARBA" id="ARBA00022692"/>
    </source>
</evidence>
<keyword evidence="4 7" id="KW-0812">Transmembrane</keyword>
<evidence type="ECO:0000256" key="3">
    <source>
        <dbReference type="ARBA" id="ARBA00022475"/>
    </source>
</evidence>
<feature type="transmembrane region" description="Helical" evidence="7">
    <location>
        <begin position="74"/>
        <end position="102"/>
    </location>
</feature>
<reference evidence="9 10" key="1">
    <citation type="submission" date="2011-08" db="EMBL/GenBank/DDBJ databases">
        <title>The Genome Sequence of Oribacterium sp. ACB7.</title>
        <authorList>
            <consortium name="The Broad Institute Genome Sequencing Platform"/>
            <person name="Earl A."/>
            <person name="Ward D."/>
            <person name="Feldgarden M."/>
            <person name="Gevers D."/>
            <person name="Sizova M."/>
            <person name="Hazen A."/>
            <person name="Epstein S."/>
            <person name="Young S.K."/>
            <person name="Zeng Q."/>
            <person name="Gargeya S."/>
            <person name="Fitzgerald M."/>
            <person name="Haas B."/>
            <person name="Abouelleil A."/>
            <person name="Alvarado L."/>
            <person name="Arachchi H.M."/>
            <person name="Berlin A."/>
            <person name="Brown A."/>
            <person name="Chapman S.B."/>
            <person name="Chen Z."/>
            <person name="Dunbar C."/>
            <person name="Freedman E."/>
            <person name="Gearin G."/>
            <person name="Gellesch M."/>
            <person name="Goldberg J."/>
            <person name="Griggs A."/>
            <person name="Gujja S."/>
            <person name="Heiman D."/>
            <person name="Howarth C."/>
            <person name="Larson L."/>
            <person name="Lui A."/>
            <person name="MacDonald P.J.P."/>
            <person name="Montmayeur A."/>
            <person name="Murphy C."/>
            <person name="Neiman D."/>
            <person name="Pearson M."/>
            <person name="Priest M."/>
            <person name="Roberts A."/>
            <person name="Saif S."/>
            <person name="Shea T."/>
            <person name="Shenoy N."/>
            <person name="Sisk P."/>
            <person name="Stolte C."/>
            <person name="Sykes S."/>
            <person name="Wortman J."/>
            <person name="Nusbaum C."/>
            <person name="Birren B."/>
        </authorList>
    </citation>
    <scope>NUCLEOTIDE SEQUENCE [LARGE SCALE GENOMIC DNA]</scope>
    <source>
        <strain evidence="9 10">ACB7</strain>
    </source>
</reference>
<feature type="transmembrane region" description="Helical" evidence="7">
    <location>
        <begin position="12"/>
        <end position="31"/>
    </location>
</feature>
<dbReference type="AlphaFoldDB" id="G9WQZ3"/>
<keyword evidence="10" id="KW-1185">Reference proteome</keyword>
<gene>
    <name evidence="9" type="ORF">HMPREF9624_00002</name>
</gene>
<dbReference type="PATRIC" id="fig|796944.3.peg.2"/>
<comment type="similarity">
    <text evidence="7">Belongs to the binding-protein-dependent transport system permease family.</text>
</comment>
<feature type="transmembrane region" description="Helical" evidence="7">
    <location>
        <begin position="128"/>
        <end position="157"/>
    </location>
</feature>
<feature type="transmembrane region" description="Helical" evidence="7">
    <location>
        <begin position="209"/>
        <end position="230"/>
    </location>
</feature>
<evidence type="ECO:0000313" key="10">
    <source>
        <dbReference type="Proteomes" id="UP000003527"/>
    </source>
</evidence>
<feature type="domain" description="ABC transmembrane type-1" evidence="8">
    <location>
        <begin position="132"/>
        <end position="345"/>
    </location>
</feature>
<keyword evidence="5 7" id="KW-1133">Transmembrane helix</keyword>
<evidence type="ECO:0000256" key="6">
    <source>
        <dbReference type="ARBA" id="ARBA00023136"/>
    </source>
</evidence>
<dbReference type="PROSITE" id="PS50928">
    <property type="entry name" value="ABC_TM1"/>
    <property type="match status" value="1"/>
</dbReference>
<evidence type="ECO:0000313" key="9">
    <source>
        <dbReference type="EMBL" id="EHL14437.1"/>
    </source>
</evidence>
<evidence type="ECO:0000256" key="1">
    <source>
        <dbReference type="ARBA" id="ARBA00004651"/>
    </source>
</evidence>
<dbReference type="GO" id="GO:0055085">
    <property type="term" value="P:transmembrane transport"/>
    <property type="evidence" value="ECO:0007669"/>
    <property type="project" value="InterPro"/>
</dbReference>
<dbReference type="InterPro" id="IPR051393">
    <property type="entry name" value="ABC_transporter_permease"/>
</dbReference>
<organism evidence="9 10">
    <name type="scientific">Oribacterium asaccharolyticum ACB7</name>
    <dbReference type="NCBI Taxonomy" id="796944"/>
    <lineage>
        <taxon>Bacteria</taxon>
        <taxon>Bacillati</taxon>
        <taxon>Bacillota</taxon>
        <taxon>Clostridia</taxon>
        <taxon>Lachnospirales</taxon>
        <taxon>Lachnospiraceae</taxon>
        <taxon>Oribacterium</taxon>
    </lineage>
</organism>
<dbReference type="RefSeq" id="WP_009535954.1">
    <property type="nucleotide sequence ID" value="NZ_JH414504.1"/>
</dbReference>
<feature type="transmembrane region" description="Helical" evidence="7">
    <location>
        <begin position="169"/>
        <end position="189"/>
    </location>
</feature>
<evidence type="ECO:0000256" key="2">
    <source>
        <dbReference type="ARBA" id="ARBA00022448"/>
    </source>
</evidence>
<dbReference type="PANTHER" id="PTHR30193">
    <property type="entry name" value="ABC TRANSPORTER PERMEASE PROTEIN"/>
    <property type="match status" value="1"/>
</dbReference>
<feature type="transmembrane region" description="Helical" evidence="7">
    <location>
        <begin position="260"/>
        <end position="279"/>
    </location>
</feature>
<evidence type="ECO:0000256" key="7">
    <source>
        <dbReference type="RuleBase" id="RU363032"/>
    </source>
</evidence>
<protein>
    <recommendedName>
        <fullName evidence="8">ABC transmembrane type-1 domain-containing protein</fullName>
    </recommendedName>
</protein>
<dbReference type="EMBL" id="AFZD01000001">
    <property type="protein sequence ID" value="EHL14437.1"/>
    <property type="molecule type" value="Genomic_DNA"/>
</dbReference>
<keyword evidence="3" id="KW-1003">Cell membrane</keyword>
<name>G9WQZ3_9FIRM</name>
<comment type="caution">
    <text evidence="9">The sequence shown here is derived from an EMBL/GenBank/DDBJ whole genome shotgun (WGS) entry which is preliminary data.</text>
</comment>
<dbReference type="InterPro" id="IPR035906">
    <property type="entry name" value="MetI-like_sf"/>
</dbReference>
<dbReference type="HOGENOM" id="CLU_016047_0_0_9"/>
<dbReference type="Proteomes" id="UP000003527">
    <property type="component" value="Unassembled WGS sequence"/>
</dbReference>
<dbReference type="Pfam" id="PF00528">
    <property type="entry name" value="BPD_transp_1"/>
    <property type="match status" value="1"/>
</dbReference>
<dbReference type="Gene3D" id="1.10.3720.10">
    <property type="entry name" value="MetI-like"/>
    <property type="match status" value="1"/>
</dbReference>
<dbReference type="PANTHER" id="PTHR30193:SF37">
    <property type="entry name" value="INNER MEMBRANE ABC TRANSPORTER PERMEASE PROTEIN YCJO"/>
    <property type="match status" value="1"/>
</dbReference>
<feature type="transmembrane region" description="Helical" evidence="7">
    <location>
        <begin position="43"/>
        <end position="62"/>
    </location>
</feature>
<feature type="transmembrane region" description="Helical" evidence="7">
    <location>
        <begin position="331"/>
        <end position="348"/>
    </location>
</feature>
<accession>G9WQZ3</accession>
<dbReference type="GO" id="GO:0005886">
    <property type="term" value="C:plasma membrane"/>
    <property type="evidence" value="ECO:0007669"/>
    <property type="project" value="UniProtKB-SubCell"/>
</dbReference>
<evidence type="ECO:0000256" key="5">
    <source>
        <dbReference type="ARBA" id="ARBA00022989"/>
    </source>
</evidence>